<evidence type="ECO:0000256" key="2">
    <source>
        <dbReference type="ARBA" id="ARBA00022723"/>
    </source>
</evidence>
<reference evidence="5 6" key="1">
    <citation type="submission" date="2018-05" db="EMBL/GenBank/DDBJ databases">
        <title>Draft genome sequence of Scytalidium lignicola DSM 105466, a ubiquitous saprotrophic fungus.</title>
        <authorList>
            <person name="Buettner E."/>
            <person name="Gebauer A.M."/>
            <person name="Hofrichter M."/>
            <person name="Liers C."/>
            <person name="Kellner H."/>
        </authorList>
    </citation>
    <scope>NUCLEOTIDE SEQUENCE [LARGE SCALE GENOMIC DNA]</scope>
    <source>
        <strain evidence="5 6">DSM 105466</strain>
    </source>
</reference>
<dbReference type="OMA" id="HNPMHMA"/>
<feature type="non-terminal residue" evidence="5">
    <location>
        <position position="705"/>
    </location>
</feature>
<accession>A0A3E2GTH6</accession>
<evidence type="ECO:0000256" key="1">
    <source>
        <dbReference type="ARBA" id="ARBA00004123"/>
    </source>
</evidence>
<proteinExistence type="predicted"/>
<organism evidence="5 6">
    <name type="scientific">Scytalidium lignicola</name>
    <name type="common">Hyphomycete</name>
    <dbReference type="NCBI Taxonomy" id="5539"/>
    <lineage>
        <taxon>Eukaryota</taxon>
        <taxon>Fungi</taxon>
        <taxon>Dikarya</taxon>
        <taxon>Ascomycota</taxon>
        <taxon>Pezizomycotina</taxon>
        <taxon>Leotiomycetes</taxon>
        <taxon>Leotiomycetes incertae sedis</taxon>
        <taxon>Scytalidium</taxon>
    </lineage>
</organism>
<dbReference type="InterPro" id="IPR036864">
    <property type="entry name" value="Zn2-C6_fun-type_DNA-bd_sf"/>
</dbReference>
<dbReference type="GO" id="GO:0005634">
    <property type="term" value="C:nucleus"/>
    <property type="evidence" value="ECO:0007669"/>
    <property type="project" value="UniProtKB-SubCell"/>
</dbReference>
<dbReference type="InterPro" id="IPR050613">
    <property type="entry name" value="Sec_Metabolite_Reg"/>
</dbReference>
<dbReference type="SUPFAM" id="SSF57701">
    <property type="entry name" value="Zn2/Cys6 DNA-binding domain"/>
    <property type="match status" value="1"/>
</dbReference>
<keyword evidence="3" id="KW-0539">Nucleus</keyword>
<keyword evidence="6" id="KW-1185">Reference proteome</keyword>
<evidence type="ECO:0000259" key="4">
    <source>
        <dbReference type="PROSITE" id="PS50048"/>
    </source>
</evidence>
<evidence type="ECO:0000313" key="6">
    <source>
        <dbReference type="Proteomes" id="UP000258309"/>
    </source>
</evidence>
<dbReference type="Pfam" id="PF00172">
    <property type="entry name" value="Zn_clus"/>
    <property type="match status" value="1"/>
</dbReference>
<dbReference type="Pfam" id="PF04082">
    <property type="entry name" value="Fungal_trans"/>
    <property type="match status" value="1"/>
</dbReference>
<dbReference type="EMBL" id="NCSJ02000442">
    <property type="protein sequence ID" value="RFU24475.1"/>
    <property type="molecule type" value="Genomic_DNA"/>
</dbReference>
<protein>
    <recommendedName>
        <fullName evidence="4">Zn(2)-C6 fungal-type domain-containing protein</fullName>
    </recommendedName>
</protein>
<dbReference type="STRING" id="5539.A0A3E2GTH6"/>
<dbReference type="SMART" id="SM00066">
    <property type="entry name" value="GAL4"/>
    <property type="match status" value="1"/>
</dbReference>
<keyword evidence="2" id="KW-0479">Metal-binding</keyword>
<dbReference type="Proteomes" id="UP000258309">
    <property type="component" value="Unassembled WGS sequence"/>
</dbReference>
<comment type="subcellular location">
    <subcellularLocation>
        <location evidence="1">Nucleus</location>
    </subcellularLocation>
</comment>
<dbReference type="AlphaFoldDB" id="A0A3E2GTH6"/>
<dbReference type="PROSITE" id="PS50048">
    <property type="entry name" value="ZN2_CY6_FUNGAL_2"/>
    <property type="match status" value="1"/>
</dbReference>
<dbReference type="CDD" id="cd00067">
    <property type="entry name" value="GAL4"/>
    <property type="match status" value="1"/>
</dbReference>
<dbReference type="GO" id="GO:0008270">
    <property type="term" value="F:zinc ion binding"/>
    <property type="evidence" value="ECO:0007669"/>
    <property type="project" value="InterPro"/>
</dbReference>
<dbReference type="PANTHER" id="PTHR31001:SF85">
    <property type="entry name" value="ZN(II)2CYS6 TRANSCRIPTION FACTOR (EUROFUNG)"/>
    <property type="match status" value="1"/>
</dbReference>
<dbReference type="OrthoDB" id="2269373at2759"/>
<dbReference type="GO" id="GO:0000981">
    <property type="term" value="F:DNA-binding transcription factor activity, RNA polymerase II-specific"/>
    <property type="evidence" value="ECO:0007669"/>
    <property type="project" value="InterPro"/>
</dbReference>
<sequence>MGADDTLHQQIQIPIVGPKKHPCVLCQQRKVKCDRNEPCANCNRIGVECIPASTLPPRRRKRRFPEAELLARLQRYERHLKSYGANIDAINRESTPESASLLHTLALGSHVVKSLSTQHSFGDDERSLNLAVDDDVRTRNRKHSTAFPNSCGLDLTYSSSVLPKSFLRDLRKMRFLLFLIPSAKTYEEFGGNGDDLLFGLPTTTRLIDLHPSPILHAPTAQKIILDTVADLEAIPQNIQALMFGIYSAAMLSMTKEDCEKMFNESKEVVLGRFQLGACQALRNVGFLRSSDFVVLQAFALYLLSSLQMTIDPRSLFCLTGIAVRMAQRMRLSIDGSHYAIPPFEAEMRRRLWWQIILIEYRVAELSGAGTSMVNYVWNTKFPANVNDSDLFPDMRGPPIERSGLTEMTFVRLRCEVCQFIRHSRDITGSLSVDEAAIDEFEQRLEREYLKYCDPFIPLHLISLSMTKSALCKLRMRLRHPQSMSNQSRDLPQAEKDKLFQLSLNMIEIHNKTTTNPSAQRFAWHICTNYPFLAHIYLLWALRYRTNDELSERAWQQISERQENNMKYDDTYFSKKPEESFIKFAIANLTIKAWEVRESALQDLRGPIQKPRFVLECQKQLAEKRFKSQFAKVETSSFSPFSPTNRALDDLAAQFPMFDADSLDINRGFNPSILPGMFPNDLASVSWELWSDMVTAGDCLSQRELT</sequence>
<dbReference type="Gene3D" id="4.10.240.10">
    <property type="entry name" value="Zn(2)-C6 fungal-type DNA-binding domain"/>
    <property type="match status" value="1"/>
</dbReference>
<dbReference type="InterPro" id="IPR007219">
    <property type="entry name" value="XnlR_reg_dom"/>
</dbReference>
<name>A0A3E2GTH6_SCYLI</name>
<comment type="caution">
    <text evidence="5">The sequence shown here is derived from an EMBL/GenBank/DDBJ whole genome shotgun (WGS) entry which is preliminary data.</text>
</comment>
<evidence type="ECO:0000313" key="5">
    <source>
        <dbReference type="EMBL" id="RFU24475.1"/>
    </source>
</evidence>
<dbReference type="GO" id="GO:0006351">
    <property type="term" value="P:DNA-templated transcription"/>
    <property type="evidence" value="ECO:0007669"/>
    <property type="project" value="InterPro"/>
</dbReference>
<dbReference type="SMART" id="SM00906">
    <property type="entry name" value="Fungal_trans"/>
    <property type="match status" value="1"/>
</dbReference>
<gene>
    <name evidence="5" type="ORF">B7463_g11863</name>
</gene>
<dbReference type="GO" id="GO:0003677">
    <property type="term" value="F:DNA binding"/>
    <property type="evidence" value="ECO:0007669"/>
    <property type="project" value="InterPro"/>
</dbReference>
<feature type="non-terminal residue" evidence="5">
    <location>
        <position position="1"/>
    </location>
</feature>
<feature type="domain" description="Zn(2)-C6 fungal-type" evidence="4">
    <location>
        <begin position="22"/>
        <end position="49"/>
    </location>
</feature>
<dbReference type="CDD" id="cd12148">
    <property type="entry name" value="fungal_TF_MHR"/>
    <property type="match status" value="1"/>
</dbReference>
<dbReference type="PANTHER" id="PTHR31001">
    <property type="entry name" value="UNCHARACTERIZED TRANSCRIPTIONAL REGULATORY PROTEIN"/>
    <property type="match status" value="1"/>
</dbReference>
<evidence type="ECO:0000256" key="3">
    <source>
        <dbReference type="ARBA" id="ARBA00023242"/>
    </source>
</evidence>
<dbReference type="InterPro" id="IPR001138">
    <property type="entry name" value="Zn2Cys6_DnaBD"/>
</dbReference>